<evidence type="ECO:0000256" key="2">
    <source>
        <dbReference type="ARBA" id="ARBA00023015"/>
    </source>
</evidence>
<feature type="domain" description="WRKY" evidence="7">
    <location>
        <begin position="294"/>
        <end position="317"/>
    </location>
</feature>
<gene>
    <name evidence="8" type="ORF">SAY87_017417</name>
</gene>
<dbReference type="AlphaFoldDB" id="A0AAN7LII6"/>
<comment type="caution">
    <text evidence="8">The sequence shown here is derived from an EMBL/GenBank/DDBJ whole genome shotgun (WGS) entry which is preliminary data.</text>
</comment>
<keyword evidence="4" id="KW-0804">Transcription</keyword>
<dbReference type="PROSITE" id="PS50811">
    <property type="entry name" value="WRKY"/>
    <property type="match status" value="2"/>
</dbReference>
<dbReference type="InterPro" id="IPR044810">
    <property type="entry name" value="WRKY_plant"/>
</dbReference>
<keyword evidence="6" id="KW-0732">Signal</keyword>
<evidence type="ECO:0000256" key="1">
    <source>
        <dbReference type="ARBA" id="ARBA00004123"/>
    </source>
</evidence>
<dbReference type="InterPro" id="IPR036576">
    <property type="entry name" value="WRKY_dom_sf"/>
</dbReference>
<dbReference type="GO" id="GO:0005634">
    <property type="term" value="C:nucleus"/>
    <property type="evidence" value="ECO:0007669"/>
    <property type="project" value="UniProtKB-SubCell"/>
</dbReference>
<dbReference type="InterPro" id="IPR003657">
    <property type="entry name" value="WRKY_dom"/>
</dbReference>
<keyword evidence="3" id="KW-0238">DNA-binding</keyword>
<feature type="signal peptide" evidence="6">
    <location>
        <begin position="1"/>
        <end position="23"/>
    </location>
</feature>
<reference evidence="8 9" key="1">
    <citation type="journal article" date="2023" name="Hortic Res">
        <title>Pangenome of water caltrop reveals structural variations and asymmetric subgenome divergence after allopolyploidization.</title>
        <authorList>
            <person name="Zhang X."/>
            <person name="Chen Y."/>
            <person name="Wang L."/>
            <person name="Yuan Y."/>
            <person name="Fang M."/>
            <person name="Shi L."/>
            <person name="Lu R."/>
            <person name="Comes H.P."/>
            <person name="Ma Y."/>
            <person name="Chen Y."/>
            <person name="Huang G."/>
            <person name="Zhou Y."/>
            <person name="Zheng Z."/>
            <person name="Qiu Y."/>
        </authorList>
    </citation>
    <scope>NUCLEOTIDE SEQUENCE [LARGE SCALE GENOMIC DNA]</scope>
    <source>
        <tissue evidence="8">Roots</tissue>
    </source>
</reference>
<comment type="subcellular location">
    <subcellularLocation>
        <location evidence="1">Nucleus</location>
    </subcellularLocation>
</comment>
<dbReference type="Proteomes" id="UP001345219">
    <property type="component" value="Chromosome 13"/>
</dbReference>
<dbReference type="Gene3D" id="2.20.25.80">
    <property type="entry name" value="WRKY domain"/>
    <property type="match status" value="2"/>
</dbReference>
<organism evidence="8 9">
    <name type="scientific">Trapa incisa</name>
    <dbReference type="NCBI Taxonomy" id="236973"/>
    <lineage>
        <taxon>Eukaryota</taxon>
        <taxon>Viridiplantae</taxon>
        <taxon>Streptophyta</taxon>
        <taxon>Embryophyta</taxon>
        <taxon>Tracheophyta</taxon>
        <taxon>Spermatophyta</taxon>
        <taxon>Magnoliopsida</taxon>
        <taxon>eudicotyledons</taxon>
        <taxon>Gunneridae</taxon>
        <taxon>Pentapetalae</taxon>
        <taxon>rosids</taxon>
        <taxon>malvids</taxon>
        <taxon>Myrtales</taxon>
        <taxon>Lythraceae</taxon>
        <taxon>Trapa</taxon>
    </lineage>
</organism>
<evidence type="ECO:0000256" key="3">
    <source>
        <dbReference type="ARBA" id="ARBA00023125"/>
    </source>
</evidence>
<proteinExistence type="predicted"/>
<feature type="domain" description="WRKY" evidence="7">
    <location>
        <begin position="125"/>
        <end position="189"/>
    </location>
</feature>
<dbReference type="Pfam" id="PF03106">
    <property type="entry name" value="WRKY"/>
    <property type="match status" value="2"/>
</dbReference>
<sequence length="317" mass="35458">MRHIPCICLSLTLLKACPGHVQSEKNPRLGVALSIRTLRRPFFHLLSLGYCVYVPQNLLLIINQQALQPQAKNQPVSSPCRTWSEFTPTSTGLSMTSDSNIRNPCSPMENLQNACRDKPTMSLTPIRSVCADGYIWRKCGQKQVKIPRGFRSYFRCGHSECCAKKIEFSDQSGYVMEIIYKSGHSHDPPGKVNSVRESRILKNAGSLIENNTGENSNKVFNGSIPLASSIKTLMVFGEEHADSNGFNNDAETTFKSEDAIEPVTKHWRKKHGTSLPSPLSKREKKRKFVVHATGDGDMSGDGYRWRKYGQKIVKGKP</sequence>
<evidence type="ECO:0000313" key="9">
    <source>
        <dbReference type="Proteomes" id="UP001345219"/>
    </source>
</evidence>
<evidence type="ECO:0000256" key="5">
    <source>
        <dbReference type="ARBA" id="ARBA00023242"/>
    </source>
</evidence>
<keyword evidence="9" id="KW-1185">Reference proteome</keyword>
<accession>A0AAN7LII6</accession>
<evidence type="ECO:0000256" key="6">
    <source>
        <dbReference type="SAM" id="SignalP"/>
    </source>
</evidence>
<protein>
    <recommendedName>
        <fullName evidence="7">WRKY domain-containing protein</fullName>
    </recommendedName>
</protein>
<keyword evidence="2" id="KW-0805">Transcription regulation</keyword>
<evidence type="ECO:0000256" key="4">
    <source>
        <dbReference type="ARBA" id="ARBA00023163"/>
    </source>
</evidence>
<evidence type="ECO:0000313" key="8">
    <source>
        <dbReference type="EMBL" id="KAK4781311.1"/>
    </source>
</evidence>
<name>A0AAN7LII6_9MYRT</name>
<dbReference type="PANTHER" id="PTHR31221:SF150">
    <property type="entry name" value="WRKY TRANSCRIPTION FACTOR 32-RELATED"/>
    <property type="match status" value="1"/>
</dbReference>
<evidence type="ECO:0000259" key="7">
    <source>
        <dbReference type="PROSITE" id="PS50811"/>
    </source>
</evidence>
<feature type="chain" id="PRO_5042899935" description="WRKY domain-containing protein" evidence="6">
    <location>
        <begin position="24"/>
        <end position="317"/>
    </location>
</feature>
<dbReference type="GO" id="GO:0003700">
    <property type="term" value="F:DNA-binding transcription factor activity"/>
    <property type="evidence" value="ECO:0007669"/>
    <property type="project" value="InterPro"/>
</dbReference>
<dbReference type="PANTHER" id="PTHR31221">
    <property type="entry name" value="WRKY TRANSCRIPTION FACTOR PROTEIN 1-RELATED"/>
    <property type="match status" value="1"/>
</dbReference>
<dbReference type="EMBL" id="JAXIOK010000001">
    <property type="protein sequence ID" value="KAK4781311.1"/>
    <property type="molecule type" value="Genomic_DNA"/>
</dbReference>
<dbReference type="SUPFAM" id="SSF118290">
    <property type="entry name" value="WRKY DNA-binding domain"/>
    <property type="match status" value="2"/>
</dbReference>
<dbReference type="GO" id="GO:0043565">
    <property type="term" value="F:sequence-specific DNA binding"/>
    <property type="evidence" value="ECO:0007669"/>
    <property type="project" value="InterPro"/>
</dbReference>
<keyword evidence="5" id="KW-0539">Nucleus</keyword>
<dbReference type="SMART" id="SM00774">
    <property type="entry name" value="WRKY"/>
    <property type="match status" value="1"/>
</dbReference>